<evidence type="ECO:0000313" key="2">
    <source>
        <dbReference type="Proteomes" id="UP000431269"/>
    </source>
</evidence>
<dbReference type="PANTHER" id="PTHR39327">
    <property type="match status" value="1"/>
</dbReference>
<name>A0A6I6MJP5_9CAUL</name>
<dbReference type="InterPro" id="IPR010319">
    <property type="entry name" value="Transglutaminase-like_Cys_pept"/>
</dbReference>
<dbReference type="Gene3D" id="3.10.620.30">
    <property type="match status" value="1"/>
</dbReference>
<dbReference type="KEGG" id="tsv:DSM104635_00188"/>
<dbReference type="PANTHER" id="PTHR39327:SF1">
    <property type="entry name" value="BLR5470 PROTEIN"/>
    <property type="match status" value="1"/>
</dbReference>
<dbReference type="EMBL" id="CP047045">
    <property type="protein sequence ID" value="QGZ93378.1"/>
    <property type="molecule type" value="Genomic_DNA"/>
</dbReference>
<keyword evidence="2" id="KW-1185">Reference proteome</keyword>
<dbReference type="Pfam" id="PF06035">
    <property type="entry name" value="Peptidase_C93"/>
    <property type="match status" value="1"/>
</dbReference>
<reference evidence="2" key="1">
    <citation type="submission" date="2019-12" db="EMBL/GenBank/DDBJ databases">
        <title>Complete genome of Terracaulis silvestris 0127_4.</title>
        <authorList>
            <person name="Vieira S."/>
            <person name="Riedel T."/>
            <person name="Sproer C."/>
            <person name="Pascual J."/>
            <person name="Boedeker C."/>
            <person name="Overmann J."/>
        </authorList>
    </citation>
    <scope>NUCLEOTIDE SEQUENCE [LARGE SCALE GENOMIC DNA]</scope>
    <source>
        <strain evidence="2">0127_4</strain>
    </source>
</reference>
<accession>A0A6I6MJP5</accession>
<evidence type="ECO:0008006" key="3">
    <source>
        <dbReference type="Google" id="ProtNLM"/>
    </source>
</evidence>
<dbReference type="AlphaFoldDB" id="A0A6I6MJP5"/>
<evidence type="ECO:0000313" key="1">
    <source>
        <dbReference type="EMBL" id="QGZ93378.1"/>
    </source>
</evidence>
<proteinExistence type="predicted"/>
<gene>
    <name evidence="1" type="ORF">DSM104635_00188</name>
</gene>
<dbReference type="Proteomes" id="UP000431269">
    <property type="component" value="Chromosome"/>
</dbReference>
<organism evidence="1 2">
    <name type="scientific">Terricaulis silvestris</name>
    <dbReference type="NCBI Taxonomy" id="2686094"/>
    <lineage>
        <taxon>Bacteria</taxon>
        <taxon>Pseudomonadati</taxon>
        <taxon>Pseudomonadota</taxon>
        <taxon>Alphaproteobacteria</taxon>
        <taxon>Caulobacterales</taxon>
        <taxon>Caulobacteraceae</taxon>
        <taxon>Terricaulis</taxon>
    </lineage>
</organism>
<sequence length="196" mass="21704">MEMSLTDVRWEELRQVNRTINRSIRPATDLTTYGVEEYWNRPLVASDRGARGDCDDYALEKRARLIALGWTPDMVALAIAMAPRVGLHAVLIVQTNHGDFVLDNLADEPRALSQLRYGWISRQSGSGLITWAAAYRSDVTTQRPRAVQLVDASPEDAFHRMMGERLSARGATAFAPGQTPVSEPAAIAADIARGRR</sequence>
<protein>
    <recommendedName>
        <fullName evidence="3">Transglutaminase-like domain protein</fullName>
    </recommendedName>
</protein>